<feature type="domain" description="General secretion pathway GspH" evidence="12">
    <location>
        <begin position="48"/>
        <end position="171"/>
    </location>
</feature>
<keyword evidence="8 11" id="KW-0472">Membrane</keyword>
<dbReference type="KEGG" id="aant:HUK68_04240"/>
<dbReference type="GO" id="GO:0005886">
    <property type="term" value="C:plasma membrane"/>
    <property type="evidence" value="ECO:0007669"/>
    <property type="project" value="UniProtKB-SubCell"/>
</dbReference>
<evidence type="ECO:0000256" key="6">
    <source>
        <dbReference type="ARBA" id="ARBA00022692"/>
    </source>
</evidence>
<evidence type="ECO:0000256" key="7">
    <source>
        <dbReference type="ARBA" id="ARBA00022989"/>
    </source>
</evidence>
<proteinExistence type="inferred from homology"/>
<evidence type="ECO:0000313" key="14">
    <source>
        <dbReference type="Proteomes" id="UP000509579"/>
    </source>
</evidence>
<dbReference type="SUPFAM" id="SSF54523">
    <property type="entry name" value="Pili subunits"/>
    <property type="match status" value="1"/>
</dbReference>
<dbReference type="Pfam" id="PF07963">
    <property type="entry name" value="N_methyl"/>
    <property type="match status" value="1"/>
</dbReference>
<organism evidence="13 14">
    <name type="scientific">Comamonas antarctica</name>
    <dbReference type="NCBI Taxonomy" id="2743470"/>
    <lineage>
        <taxon>Bacteria</taxon>
        <taxon>Pseudomonadati</taxon>
        <taxon>Pseudomonadota</taxon>
        <taxon>Betaproteobacteria</taxon>
        <taxon>Burkholderiales</taxon>
        <taxon>Comamonadaceae</taxon>
        <taxon>Comamonas</taxon>
    </lineage>
</organism>
<dbReference type="NCBIfam" id="TIGR02532">
    <property type="entry name" value="IV_pilin_GFxxxE"/>
    <property type="match status" value="1"/>
</dbReference>
<dbReference type="PANTHER" id="PTHR30093">
    <property type="entry name" value="GENERAL SECRETION PATHWAY PROTEIN G"/>
    <property type="match status" value="1"/>
</dbReference>
<comment type="subcellular location">
    <subcellularLocation>
        <location evidence="1">Cell inner membrane</location>
        <topology evidence="1">Single-pass membrane protein</topology>
    </subcellularLocation>
</comment>
<keyword evidence="14" id="KW-1185">Reference proteome</keyword>
<dbReference type="EMBL" id="CP054840">
    <property type="protein sequence ID" value="QKV52170.1"/>
    <property type="molecule type" value="Genomic_DNA"/>
</dbReference>
<keyword evidence="4" id="KW-0488">Methylation</keyword>
<dbReference type="RefSeq" id="WP_175503071.1">
    <property type="nucleotide sequence ID" value="NZ_CP054840.1"/>
</dbReference>
<feature type="transmembrane region" description="Helical" evidence="11">
    <location>
        <begin position="12"/>
        <end position="33"/>
    </location>
</feature>
<dbReference type="PANTHER" id="PTHR30093:SF41">
    <property type="entry name" value="TYPE II SECRETION SYSTEM PROTEIN H"/>
    <property type="match status" value="1"/>
</dbReference>
<keyword evidence="6 11" id="KW-0812">Transmembrane</keyword>
<evidence type="ECO:0000256" key="9">
    <source>
        <dbReference type="ARBA" id="ARBA00025772"/>
    </source>
</evidence>
<dbReference type="PROSITE" id="PS00409">
    <property type="entry name" value="PROKAR_NTER_METHYL"/>
    <property type="match status" value="1"/>
</dbReference>
<evidence type="ECO:0000256" key="2">
    <source>
        <dbReference type="ARBA" id="ARBA00021549"/>
    </source>
</evidence>
<dbReference type="Proteomes" id="UP000509579">
    <property type="component" value="Chromosome"/>
</dbReference>
<name>A0A6N1X350_9BURK</name>
<keyword evidence="3" id="KW-1003">Cell membrane</keyword>
<dbReference type="GO" id="GO:0015628">
    <property type="term" value="P:protein secretion by the type II secretion system"/>
    <property type="evidence" value="ECO:0007669"/>
    <property type="project" value="InterPro"/>
</dbReference>
<sequence length="186" mass="19822">MPATTIGSRPRGFTLIELMVVVSMLSILMALALPSFKGLIERWRVQQAVDNLRSTMFYARSEAIRRGGDIFVEKLPSTTPGCMLAARAADWDCGWVVFIDANSNQRWDAGEEIQRYAPAQSLTVTRTAASATIAVDRWGVIGGGDAVGFSIAPQSGSNSPVAKDVCISAGGRIQVGPAQVENACST</sequence>
<accession>A0A6N1X350</accession>
<dbReference type="Gene3D" id="3.55.40.10">
    <property type="entry name" value="minor pseudopilin epsh domain"/>
    <property type="match status" value="1"/>
</dbReference>
<gene>
    <name evidence="13" type="ORF">HUK68_04240</name>
</gene>
<evidence type="ECO:0000256" key="4">
    <source>
        <dbReference type="ARBA" id="ARBA00022481"/>
    </source>
</evidence>
<evidence type="ECO:0000256" key="11">
    <source>
        <dbReference type="SAM" id="Phobius"/>
    </source>
</evidence>
<dbReference type="Pfam" id="PF12019">
    <property type="entry name" value="GspH"/>
    <property type="match status" value="1"/>
</dbReference>
<evidence type="ECO:0000256" key="1">
    <source>
        <dbReference type="ARBA" id="ARBA00004377"/>
    </source>
</evidence>
<dbReference type="AlphaFoldDB" id="A0A6N1X350"/>
<evidence type="ECO:0000256" key="3">
    <source>
        <dbReference type="ARBA" id="ARBA00022475"/>
    </source>
</evidence>
<evidence type="ECO:0000256" key="8">
    <source>
        <dbReference type="ARBA" id="ARBA00023136"/>
    </source>
</evidence>
<comment type="similarity">
    <text evidence="9">Belongs to the GSP H family.</text>
</comment>
<evidence type="ECO:0000313" key="13">
    <source>
        <dbReference type="EMBL" id="QKV52170.1"/>
    </source>
</evidence>
<evidence type="ECO:0000259" key="12">
    <source>
        <dbReference type="Pfam" id="PF12019"/>
    </source>
</evidence>
<dbReference type="GO" id="GO:0015627">
    <property type="term" value="C:type II protein secretion system complex"/>
    <property type="evidence" value="ECO:0007669"/>
    <property type="project" value="InterPro"/>
</dbReference>
<dbReference type="InterPro" id="IPR045584">
    <property type="entry name" value="Pilin-like"/>
</dbReference>
<keyword evidence="5" id="KW-0997">Cell inner membrane</keyword>
<protein>
    <recommendedName>
        <fullName evidence="2">Type II secretion system protein H</fullName>
    </recommendedName>
    <alternativeName>
        <fullName evidence="10">General secretion pathway protein H</fullName>
    </alternativeName>
</protein>
<reference evidence="13 14" key="1">
    <citation type="submission" date="2020-06" db="EMBL/GenBank/DDBJ databases">
        <title>Acidovorax antarctica sp. nov., isolated from Corinth ice sheet soil, Antarctic Fields Peninsula.</title>
        <authorList>
            <person name="Xu Q."/>
            <person name="Peng F."/>
        </authorList>
    </citation>
    <scope>NUCLEOTIDE SEQUENCE [LARGE SCALE GENOMIC DNA]</scope>
    <source>
        <strain evidence="13 14">16-35-5</strain>
    </source>
</reference>
<keyword evidence="7 11" id="KW-1133">Transmembrane helix</keyword>
<evidence type="ECO:0000256" key="10">
    <source>
        <dbReference type="ARBA" id="ARBA00030775"/>
    </source>
</evidence>
<evidence type="ECO:0000256" key="5">
    <source>
        <dbReference type="ARBA" id="ARBA00022519"/>
    </source>
</evidence>
<dbReference type="InterPro" id="IPR022346">
    <property type="entry name" value="T2SS_GspH"/>
</dbReference>
<dbReference type="InterPro" id="IPR012902">
    <property type="entry name" value="N_methyl_site"/>
</dbReference>